<keyword evidence="5" id="KW-0479">Metal-binding</keyword>
<evidence type="ECO:0000256" key="1">
    <source>
        <dbReference type="ARBA" id="ARBA00001946"/>
    </source>
</evidence>
<feature type="domain" description="Polymerase nucleotidyl transferase" evidence="10">
    <location>
        <begin position="10"/>
        <end position="92"/>
    </location>
</feature>
<dbReference type="CDD" id="cd05403">
    <property type="entry name" value="NT_KNTase_like"/>
    <property type="match status" value="1"/>
</dbReference>
<dbReference type="InterPro" id="IPR052038">
    <property type="entry name" value="Type-VII_TA_antitoxin"/>
</dbReference>
<proteinExistence type="inferred from homology"/>
<comment type="caution">
    <text evidence="11">The sequence shown here is derived from an EMBL/GenBank/DDBJ whole genome shotgun (WGS) entry which is preliminary data.</text>
</comment>
<comment type="cofactor">
    <cofactor evidence="1">
        <name>Mg(2+)</name>
        <dbReference type="ChEBI" id="CHEBI:18420"/>
    </cofactor>
</comment>
<reference evidence="11" key="1">
    <citation type="submission" date="2020-10" db="EMBL/GenBank/DDBJ databases">
        <title>Connecting structure to function with the recovery of over 1000 high-quality activated sludge metagenome-assembled genomes encoding full-length rRNA genes using long-read sequencing.</title>
        <authorList>
            <person name="Singleton C.M."/>
            <person name="Petriglieri F."/>
            <person name="Kristensen J.M."/>
            <person name="Kirkegaard R.H."/>
            <person name="Michaelsen T.Y."/>
            <person name="Andersen M.H."/>
            <person name="Karst S.M."/>
            <person name="Dueholm M.S."/>
            <person name="Nielsen P.H."/>
            <person name="Albertsen M."/>
        </authorList>
    </citation>
    <scope>NUCLEOTIDE SEQUENCE</scope>
    <source>
        <strain evidence="11">Bjer_18-Q3-R1-45_BAT3C.347</strain>
    </source>
</reference>
<gene>
    <name evidence="11" type="ORF">IPH26_11130</name>
</gene>
<name>A0A9D7E458_9PROT</name>
<sequence length="97" mass="11091">MNRDTVLKLLREHSEEVRKRYGARHLALFGSAARDELRGDSDIDVLVEFEGPATFDGYIGLQTYLEDLFGLKVDLATPAMIKPRLRRHIEKDLLHVA</sequence>
<dbReference type="InterPro" id="IPR043519">
    <property type="entry name" value="NT_sf"/>
</dbReference>
<evidence type="ECO:0000256" key="8">
    <source>
        <dbReference type="ARBA" id="ARBA00022842"/>
    </source>
</evidence>
<organism evidence="11 12">
    <name type="scientific">Candidatus Methylophosphatis roskildensis</name>
    <dbReference type="NCBI Taxonomy" id="2899263"/>
    <lineage>
        <taxon>Bacteria</taxon>
        <taxon>Pseudomonadati</taxon>
        <taxon>Pseudomonadota</taxon>
        <taxon>Betaproteobacteria</taxon>
        <taxon>Nitrosomonadales</taxon>
        <taxon>Sterolibacteriaceae</taxon>
        <taxon>Candidatus Methylophosphatis</taxon>
    </lineage>
</organism>
<evidence type="ECO:0000256" key="9">
    <source>
        <dbReference type="ARBA" id="ARBA00038276"/>
    </source>
</evidence>
<evidence type="ECO:0000256" key="7">
    <source>
        <dbReference type="ARBA" id="ARBA00022840"/>
    </source>
</evidence>
<evidence type="ECO:0000256" key="5">
    <source>
        <dbReference type="ARBA" id="ARBA00022723"/>
    </source>
</evidence>
<dbReference type="Pfam" id="PF01909">
    <property type="entry name" value="NTP_transf_2"/>
    <property type="match status" value="1"/>
</dbReference>
<dbReference type="InterPro" id="IPR002934">
    <property type="entry name" value="Polymerase_NTP_transf_dom"/>
</dbReference>
<keyword evidence="6" id="KW-0547">Nucleotide-binding</keyword>
<dbReference type="AlphaFoldDB" id="A0A9D7E458"/>
<dbReference type="Gene3D" id="3.30.460.10">
    <property type="entry name" value="Beta Polymerase, domain 2"/>
    <property type="match status" value="1"/>
</dbReference>
<evidence type="ECO:0000256" key="2">
    <source>
        <dbReference type="ARBA" id="ARBA00022649"/>
    </source>
</evidence>
<evidence type="ECO:0000256" key="6">
    <source>
        <dbReference type="ARBA" id="ARBA00022741"/>
    </source>
</evidence>
<dbReference type="SUPFAM" id="SSF81301">
    <property type="entry name" value="Nucleotidyltransferase"/>
    <property type="match status" value="1"/>
</dbReference>
<keyword evidence="8" id="KW-0460">Magnesium</keyword>
<dbReference type="EMBL" id="JADJEV010000003">
    <property type="protein sequence ID" value="MBK6973461.1"/>
    <property type="molecule type" value="Genomic_DNA"/>
</dbReference>
<keyword evidence="4" id="KW-0548">Nucleotidyltransferase</keyword>
<keyword evidence="3" id="KW-0808">Transferase</keyword>
<keyword evidence="7" id="KW-0067">ATP-binding</keyword>
<evidence type="ECO:0000256" key="4">
    <source>
        <dbReference type="ARBA" id="ARBA00022695"/>
    </source>
</evidence>
<evidence type="ECO:0000313" key="11">
    <source>
        <dbReference type="EMBL" id="MBK6973461.1"/>
    </source>
</evidence>
<evidence type="ECO:0000256" key="3">
    <source>
        <dbReference type="ARBA" id="ARBA00022679"/>
    </source>
</evidence>
<dbReference type="GO" id="GO:0046872">
    <property type="term" value="F:metal ion binding"/>
    <property type="evidence" value="ECO:0007669"/>
    <property type="project" value="UniProtKB-KW"/>
</dbReference>
<evidence type="ECO:0000313" key="12">
    <source>
        <dbReference type="Proteomes" id="UP000807785"/>
    </source>
</evidence>
<dbReference type="Proteomes" id="UP000807785">
    <property type="component" value="Unassembled WGS sequence"/>
</dbReference>
<dbReference type="PANTHER" id="PTHR33571">
    <property type="entry name" value="SSL8005 PROTEIN"/>
    <property type="match status" value="1"/>
</dbReference>
<evidence type="ECO:0000259" key="10">
    <source>
        <dbReference type="Pfam" id="PF01909"/>
    </source>
</evidence>
<dbReference type="GO" id="GO:0005524">
    <property type="term" value="F:ATP binding"/>
    <property type="evidence" value="ECO:0007669"/>
    <property type="project" value="UniProtKB-KW"/>
</dbReference>
<comment type="similarity">
    <text evidence="9">Belongs to the MntA antitoxin family.</text>
</comment>
<dbReference type="PANTHER" id="PTHR33571:SF14">
    <property type="entry name" value="PROTEIN ADENYLYLTRANSFERASE MJ0435-RELATED"/>
    <property type="match status" value="1"/>
</dbReference>
<protein>
    <submittedName>
        <fullName evidence="11">Nucleotidyltransferase family protein</fullName>
    </submittedName>
</protein>
<dbReference type="GO" id="GO:0016779">
    <property type="term" value="F:nucleotidyltransferase activity"/>
    <property type="evidence" value="ECO:0007669"/>
    <property type="project" value="UniProtKB-KW"/>
</dbReference>
<keyword evidence="2" id="KW-1277">Toxin-antitoxin system</keyword>
<accession>A0A9D7E458</accession>